<organism evidence="1 2">
    <name type="scientific">Streblomastix strix</name>
    <dbReference type="NCBI Taxonomy" id="222440"/>
    <lineage>
        <taxon>Eukaryota</taxon>
        <taxon>Metamonada</taxon>
        <taxon>Preaxostyla</taxon>
        <taxon>Oxymonadida</taxon>
        <taxon>Streblomastigidae</taxon>
        <taxon>Streblomastix</taxon>
    </lineage>
</organism>
<sequence length="228" mass="26635">MEDIRQLPDAERRGILADWRLSDTCLKVRTPEYPEKLALLRAYAINKHSRSIDHRDQLPKPNEVLMQTLPGGSIPLNIPQFFIKQQKSFSKHAQKAQLIFQIRSYQERDLTGIVGVSSANKFNPIKVQTRESWIRNAERHRWQHEGYLPTSEPGQQHPLEVSAVYHETQKPYHWQRTHSLTKFRAKQISKGHQKMQLMRTQSSLQQELDQELSEKLAHKLGPGENQFC</sequence>
<proteinExistence type="predicted"/>
<evidence type="ECO:0000313" key="2">
    <source>
        <dbReference type="Proteomes" id="UP000324800"/>
    </source>
</evidence>
<gene>
    <name evidence="1" type="ORF">EZS28_045847</name>
</gene>
<accession>A0A5J4TJI6</accession>
<dbReference type="EMBL" id="SNRW01029584">
    <property type="protein sequence ID" value="KAA6358626.1"/>
    <property type="molecule type" value="Genomic_DNA"/>
</dbReference>
<dbReference type="AlphaFoldDB" id="A0A5J4TJI6"/>
<comment type="caution">
    <text evidence="1">The sequence shown here is derived from an EMBL/GenBank/DDBJ whole genome shotgun (WGS) entry which is preliminary data.</text>
</comment>
<name>A0A5J4TJI6_9EUKA</name>
<reference evidence="1 2" key="1">
    <citation type="submission" date="2019-03" db="EMBL/GenBank/DDBJ databases">
        <title>Single cell metagenomics reveals metabolic interactions within the superorganism composed of flagellate Streblomastix strix and complex community of Bacteroidetes bacteria on its surface.</title>
        <authorList>
            <person name="Treitli S.C."/>
            <person name="Kolisko M."/>
            <person name="Husnik F."/>
            <person name="Keeling P."/>
            <person name="Hampl V."/>
        </authorList>
    </citation>
    <scope>NUCLEOTIDE SEQUENCE [LARGE SCALE GENOMIC DNA]</scope>
    <source>
        <strain evidence="1">ST1C</strain>
    </source>
</reference>
<protein>
    <submittedName>
        <fullName evidence="1">Uncharacterized protein</fullName>
    </submittedName>
</protein>
<dbReference type="Proteomes" id="UP000324800">
    <property type="component" value="Unassembled WGS sequence"/>
</dbReference>
<evidence type="ECO:0000313" key="1">
    <source>
        <dbReference type="EMBL" id="KAA6358626.1"/>
    </source>
</evidence>